<dbReference type="SUPFAM" id="SSF56300">
    <property type="entry name" value="Metallo-dependent phosphatases"/>
    <property type="match status" value="1"/>
</dbReference>
<gene>
    <name evidence="1" type="ORF">DARMORV10_A03P49730.1</name>
</gene>
<dbReference type="GO" id="GO:0004722">
    <property type="term" value="F:protein serine/threonine phosphatase activity"/>
    <property type="evidence" value="ECO:0007669"/>
    <property type="project" value="InterPro"/>
</dbReference>
<dbReference type="SMR" id="A0A816VWZ4"/>
<protein>
    <submittedName>
        <fullName evidence="1">(rape) hypothetical protein</fullName>
    </submittedName>
</protein>
<dbReference type="Proteomes" id="UP001295469">
    <property type="component" value="Chromosome A03"/>
</dbReference>
<proteinExistence type="predicted"/>
<sequence length="109" mass="12682">MDAAIINLQAPSNEQHNLNEIILFSYGSLRGFPTMSGGSKTTDLFGFYDECLRKYGNANVWEYFTEVFDYLPLIVLMESQRAKRCSFSCLHWDNCQERRTNVQTMEHQV</sequence>
<dbReference type="Gene3D" id="3.60.21.10">
    <property type="match status" value="1"/>
</dbReference>
<dbReference type="PANTHER" id="PTHR45619">
    <property type="entry name" value="SERINE/THREONINE-PROTEIN PHOSPHATASE PP2A-RELATED"/>
    <property type="match status" value="1"/>
</dbReference>
<accession>A0A816VWZ4</accession>
<organism evidence="1">
    <name type="scientific">Brassica napus</name>
    <name type="common">Rape</name>
    <dbReference type="NCBI Taxonomy" id="3708"/>
    <lineage>
        <taxon>Eukaryota</taxon>
        <taxon>Viridiplantae</taxon>
        <taxon>Streptophyta</taxon>
        <taxon>Embryophyta</taxon>
        <taxon>Tracheophyta</taxon>
        <taxon>Spermatophyta</taxon>
        <taxon>Magnoliopsida</taxon>
        <taxon>eudicotyledons</taxon>
        <taxon>Gunneridae</taxon>
        <taxon>Pentapetalae</taxon>
        <taxon>rosids</taxon>
        <taxon>malvids</taxon>
        <taxon>Brassicales</taxon>
        <taxon>Brassicaceae</taxon>
        <taxon>Brassiceae</taxon>
        <taxon>Brassica</taxon>
    </lineage>
</organism>
<dbReference type="InterPro" id="IPR047129">
    <property type="entry name" value="PPA2-like"/>
</dbReference>
<name>A0A816VWZ4_BRANA</name>
<evidence type="ECO:0000313" key="1">
    <source>
        <dbReference type="EMBL" id="CAF2130000.1"/>
    </source>
</evidence>
<reference evidence="1" key="1">
    <citation type="submission" date="2021-01" db="EMBL/GenBank/DDBJ databases">
        <authorList>
            <consortium name="Genoscope - CEA"/>
            <person name="William W."/>
        </authorList>
    </citation>
    <scope>NUCLEOTIDE SEQUENCE</scope>
</reference>
<dbReference type="AlphaFoldDB" id="A0A816VWZ4"/>
<dbReference type="EMBL" id="HG994357">
    <property type="protein sequence ID" value="CAF2130000.1"/>
    <property type="molecule type" value="Genomic_DNA"/>
</dbReference>
<dbReference type="InterPro" id="IPR029052">
    <property type="entry name" value="Metallo-depent_PP-like"/>
</dbReference>